<feature type="region of interest" description="Disordered" evidence="1">
    <location>
        <begin position="94"/>
        <end position="129"/>
    </location>
</feature>
<name>A0A328ED35_9ASTE</name>
<evidence type="ECO:0000256" key="1">
    <source>
        <dbReference type="SAM" id="MobiDB-lite"/>
    </source>
</evidence>
<gene>
    <name evidence="2" type="ORF">DM860_001621</name>
</gene>
<dbReference type="AlphaFoldDB" id="A0A328ED35"/>
<comment type="caution">
    <text evidence="2">The sequence shown here is derived from an EMBL/GenBank/DDBJ whole genome shotgun (WGS) entry which is preliminary data.</text>
</comment>
<organism evidence="2 3">
    <name type="scientific">Cuscuta australis</name>
    <dbReference type="NCBI Taxonomy" id="267555"/>
    <lineage>
        <taxon>Eukaryota</taxon>
        <taxon>Viridiplantae</taxon>
        <taxon>Streptophyta</taxon>
        <taxon>Embryophyta</taxon>
        <taxon>Tracheophyta</taxon>
        <taxon>Spermatophyta</taxon>
        <taxon>Magnoliopsida</taxon>
        <taxon>eudicotyledons</taxon>
        <taxon>Gunneridae</taxon>
        <taxon>Pentapetalae</taxon>
        <taxon>asterids</taxon>
        <taxon>lamiids</taxon>
        <taxon>Solanales</taxon>
        <taxon>Convolvulaceae</taxon>
        <taxon>Cuscuteae</taxon>
        <taxon>Cuscuta</taxon>
        <taxon>Cuscuta subgen. Grammica</taxon>
        <taxon>Cuscuta sect. Cleistogrammica</taxon>
    </lineage>
</organism>
<dbReference type="EMBL" id="NQVE01000009">
    <property type="protein sequence ID" value="RAL54493.1"/>
    <property type="molecule type" value="Genomic_DNA"/>
</dbReference>
<protein>
    <submittedName>
        <fullName evidence="2">Uncharacterized protein</fullName>
    </submittedName>
</protein>
<reference evidence="2 3" key="1">
    <citation type="submission" date="2018-06" db="EMBL/GenBank/DDBJ databases">
        <title>The Genome of Cuscuta australis (Dodder) Provides Insight into the Evolution of Plant Parasitism.</title>
        <authorList>
            <person name="Liu H."/>
        </authorList>
    </citation>
    <scope>NUCLEOTIDE SEQUENCE [LARGE SCALE GENOMIC DNA]</scope>
    <source>
        <strain evidence="3">cv. Yunnan</strain>
        <tissue evidence="2">Vines</tissue>
    </source>
</reference>
<sequence length="129" mass="13525">MGTWKLLGDTLFKSCIISSSSSSSASICRGFVSSTRPSQKAKVDKETCQRVVEAAGAVKEGAKEVKGVVSEVKEAVATGAGSAVKAVAEKAIEKAAEGEKEEEEKGTWEKVKDTSKAIKKEVLGDNDDS</sequence>
<evidence type="ECO:0000313" key="3">
    <source>
        <dbReference type="Proteomes" id="UP000249390"/>
    </source>
</evidence>
<evidence type="ECO:0000313" key="2">
    <source>
        <dbReference type="EMBL" id="RAL54493.1"/>
    </source>
</evidence>
<accession>A0A328ED35</accession>
<keyword evidence="3" id="KW-1185">Reference proteome</keyword>
<feature type="compositionally biased region" description="Basic and acidic residues" evidence="1">
    <location>
        <begin position="94"/>
        <end position="123"/>
    </location>
</feature>
<proteinExistence type="predicted"/>
<dbReference type="Proteomes" id="UP000249390">
    <property type="component" value="Unassembled WGS sequence"/>
</dbReference>